<name>A0A841K3H2_9BACT</name>
<proteinExistence type="inferred from homology"/>
<gene>
    <name evidence="8" type="ORF">HNQ77_004468</name>
</gene>
<keyword evidence="6 7" id="KW-0472">Membrane</keyword>
<dbReference type="PANTHER" id="PTHR33452:SF1">
    <property type="entry name" value="INNER MEMBRANE PROTEIN YPHA-RELATED"/>
    <property type="match status" value="1"/>
</dbReference>
<dbReference type="PANTHER" id="PTHR33452">
    <property type="entry name" value="OXIDOREDUCTASE CATD-RELATED"/>
    <property type="match status" value="1"/>
</dbReference>
<comment type="caution">
    <text evidence="8">The sequence shown here is derived from an EMBL/GenBank/DDBJ whole genome shotgun (WGS) entry which is preliminary data.</text>
</comment>
<sequence>MFSAFERIRPAAALVARLVLGVIMAVHGWQKIFPRGALYQFAQSVAHMGFPYWMGYVAAFTELFGGAFLILGLLVHLAALGVAIDMGVAIIKVHLHHGLIGPQGYEFPLALFALAVVLIGTGPGYVAADTYAFRRGGR</sequence>
<dbReference type="AlphaFoldDB" id="A0A841K3H2"/>
<feature type="transmembrane region" description="Helical" evidence="7">
    <location>
        <begin position="77"/>
        <end position="95"/>
    </location>
</feature>
<evidence type="ECO:0000256" key="7">
    <source>
        <dbReference type="SAM" id="Phobius"/>
    </source>
</evidence>
<evidence type="ECO:0000256" key="2">
    <source>
        <dbReference type="ARBA" id="ARBA00006679"/>
    </source>
</evidence>
<evidence type="ECO:0000313" key="8">
    <source>
        <dbReference type="EMBL" id="MBB6146489.1"/>
    </source>
</evidence>
<keyword evidence="3" id="KW-1003">Cell membrane</keyword>
<dbReference type="Pfam" id="PF07681">
    <property type="entry name" value="DoxX"/>
    <property type="match status" value="1"/>
</dbReference>
<accession>A0A841K3H2</accession>
<dbReference type="EMBL" id="JACHEK010000010">
    <property type="protein sequence ID" value="MBB6146489.1"/>
    <property type="molecule type" value="Genomic_DNA"/>
</dbReference>
<feature type="transmembrane region" description="Helical" evidence="7">
    <location>
        <begin position="12"/>
        <end position="30"/>
    </location>
</feature>
<comment type="subcellular location">
    <subcellularLocation>
        <location evidence="1">Cell membrane</location>
        <topology evidence="1">Multi-pass membrane protein</topology>
    </subcellularLocation>
</comment>
<keyword evidence="9" id="KW-1185">Reference proteome</keyword>
<keyword evidence="5 7" id="KW-1133">Transmembrane helix</keyword>
<dbReference type="InterPro" id="IPR051907">
    <property type="entry name" value="DoxX-like_oxidoreductase"/>
</dbReference>
<reference evidence="8 9" key="1">
    <citation type="submission" date="2020-08" db="EMBL/GenBank/DDBJ databases">
        <title>Genomic Encyclopedia of Type Strains, Phase IV (KMG-IV): sequencing the most valuable type-strain genomes for metagenomic binning, comparative biology and taxonomic classification.</title>
        <authorList>
            <person name="Goeker M."/>
        </authorList>
    </citation>
    <scope>NUCLEOTIDE SEQUENCE [LARGE SCALE GENOMIC DNA]</scope>
    <source>
        <strain evidence="8 9">DSM 103733</strain>
    </source>
</reference>
<evidence type="ECO:0000256" key="4">
    <source>
        <dbReference type="ARBA" id="ARBA00022692"/>
    </source>
</evidence>
<dbReference type="OrthoDB" id="121353at2"/>
<evidence type="ECO:0000313" key="9">
    <source>
        <dbReference type="Proteomes" id="UP000538666"/>
    </source>
</evidence>
<dbReference type="GO" id="GO:0005886">
    <property type="term" value="C:plasma membrane"/>
    <property type="evidence" value="ECO:0007669"/>
    <property type="project" value="UniProtKB-SubCell"/>
</dbReference>
<keyword evidence="4 7" id="KW-0812">Transmembrane</keyword>
<comment type="similarity">
    <text evidence="2">Belongs to the DoxX family.</text>
</comment>
<dbReference type="InterPro" id="IPR032808">
    <property type="entry name" value="DoxX"/>
</dbReference>
<evidence type="ECO:0000256" key="1">
    <source>
        <dbReference type="ARBA" id="ARBA00004651"/>
    </source>
</evidence>
<feature type="transmembrane region" description="Helical" evidence="7">
    <location>
        <begin position="107"/>
        <end position="128"/>
    </location>
</feature>
<dbReference type="RefSeq" id="WP_050060461.1">
    <property type="nucleotide sequence ID" value="NZ_JACHEK010000010.1"/>
</dbReference>
<evidence type="ECO:0000256" key="3">
    <source>
        <dbReference type="ARBA" id="ARBA00022475"/>
    </source>
</evidence>
<protein>
    <submittedName>
        <fullName evidence="8">Putative oxidoreductase</fullName>
    </submittedName>
</protein>
<evidence type="ECO:0000256" key="6">
    <source>
        <dbReference type="ARBA" id="ARBA00023136"/>
    </source>
</evidence>
<dbReference type="Proteomes" id="UP000538666">
    <property type="component" value="Unassembled WGS sequence"/>
</dbReference>
<organism evidence="8 9">
    <name type="scientific">Silvibacterium bohemicum</name>
    <dbReference type="NCBI Taxonomy" id="1577686"/>
    <lineage>
        <taxon>Bacteria</taxon>
        <taxon>Pseudomonadati</taxon>
        <taxon>Acidobacteriota</taxon>
        <taxon>Terriglobia</taxon>
        <taxon>Terriglobales</taxon>
        <taxon>Acidobacteriaceae</taxon>
        <taxon>Silvibacterium</taxon>
    </lineage>
</organism>
<feature type="transmembrane region" description="Helical" evidence="7">
    <location>
        <begin position="50"/>
        <end position="70"/>
    </location>
</feature>
<evidence type="ECO:0000256" key="5">
    <source>
        <dbReference type="ARBA" id="ARBA00022989"/>
    </source>
</evidence>